<comment type="caution">
    <text evidence="1">The sequence shown here is derived from an EMBL/GenBank/DDBJ whole genome shotgun (WGS) entry which is preliminary data.</text>
</comment>
<organism evidence="1 2">
    <name type="scientific">Vespula pensylvanica</name>
    <name type="common">Western yellow jacket</name>
    <name type="synonym">Wasp</name>
    <dbReference type="NCBI Taxonomy" id="30213"/>
    <lineage>
        <taxon>Eukaryota</taxon>
        <taxon>Metazoa</taxon>
        <taxon>Ecdysozoa</taxon>
        <taxon>Arthropoda</taxon>
        <taxon>Hexapoda</taxon>
        <taxon>Insecta</taxon>
        <taxon>Pterygota</taxon>
        <taxon>Neoptera</taxon>
        <taxon>Endopterygota</taxon>
        <taxon>Hymenoptera</taxon>
        <taxon>Apocrita</taxon>
        <taxon>Aculeata</taxon>
        <taxon>Vespoidea</taxon>
        <taxon>Vespidae</taxon>
        <taxon>Vespinae</taxon>
        <taxon>Vespula</taxon>
    </lineage>
</organism>
<protein>
    <submittedName>
        <fullName evidence="1">Uncharacterized protein</fullName>
    </submittedName>
</protein>
<name>A0A834K1C7_VESPE</name>
<reference evidence="1" key="1">
    <citation type="journal article" date="2020" name="G3 (Bethesda)">
        <title>High-Quality Assemblies for Three Invasive Social Wasps from the &lt;i&gt;Vespula&lt;/i&gt; Genus.</title>
        <authorList>
            <person name="Harrop T.W.R."/>
            <person name="Guhlin J."/>
            <person name="McLaughlin G.M."/>
            <person name="Permina E."/>
            <person name="Stockwell P."/>
            <person name="Gilligan J."/>
            <person name="Le Lec M.F."/>
            <person name="Gruber M.A.M."/>
            <person name="Quinn O."/>
            <person name="Lovegrove M."/>
            <person name="Duncan E.J."/>
            <person name="Remnant E.J."/>
            <person name="Van Eeckhoven J."/>
            <person name="Graham B."/>
            <person name="Knapp R.A."/>
            <person name="Langford K.W."/>
            <person name="Kronenberg Z."/>
            <person name="Press M.O."/>
            <person name="Eacker S.M."/>
            <person name="Wilson-Rankin E.E."/>
            <person name="Purcell J."/>
            <person name="Lester P.J."/>
            <person name="Dearden P.K."/>
        </authorList>
    </citation>
    <scope>NUCLEOTIDE SEQUENCE</scope>
    <source>
        <strain evidence="1">Volc-1</strain>
    </source>
</reference>
<sequence>MQHYTPIKKLVGFVSRNPEKNRNAGDCLETIEHSTIVTFLRSKSRFSQVTETRFLLRVFREKVVKFLGCTVNELYITVSEMHRDRGEVSTSSKKLWSSRPRLTICCEDLNRKFSDLLTDIARKTFDGVKMSTPEL</sequence>
<dbReference type="EMBL" id="JACSDY010000019">
    <property type="protein sequence ID" value="KAF7398323.1"/>
    <property type="molecule type" value="Genomic_DNA"/>
</dbReference>
<keyword evidence="2" id="KW-1185">Reference proteome</keyword>
<accession>A0A834K1C7</accession>
<gene>
    <name evidence="1" type="ORF">H0235_016331</name>
</gene>
<dbReference type="Proteomes" id="UP000600918">
    <property type="component" value="Unassembled WGS sequence"/>
</dbReference>
<dbReference type="AlphaFoldDB" id="A0A834K1C7"/>
<evidence type="ECO:0000313" key="1">
    <source>
        <dbReference type="EMBL" id="KAF7398323.1"/>
    </source>
</evidence>
<proteinExistence type="predicted"/>
<evidence type="ECO:0000313" key="2">
    <source>
        <dbReference type="Proteomes" id="UP000600918"/>
    </source>
</evidence>